<protein>
    <recommendedName>
        <fullName evidence="2">STAS/SEC14 domain-containing protein</fullName>
    </recommendedName>
</protein>
<evidence type="ECO:0008006" key="2">
    <source>
        <dbReference type="Google" id="ProtNLM"/>
    </source>
</evidence>
<gene>
    <name evidence="1" type="ORF">ASZ90_009816</name>
</gene>
<reference evidence="1" key="1">
    <citation type="journal article" date="2015" name="Proc. Natl. Acad. Sci. U.S.A.">
        <title>Networks of energetic and metabolic interactions define dynamics in microbial communities.</title>
        <authorList>
            <person name="Embree M."/>
            <person name="Liu J.K."/>
            <person name="Al-Bassam M.M."/>
            <person name="Zengler K."/>
        </authorList>
    </citation>
    <scope>NUCLEOTIDE SEQUENCE</scope>
</reference>
<sequence>MFEKMEINGGNVLGFRAIGTLTEADYREVVVPEMDRAIEKHGSIRLLVKIEDFQGWTPGGAWEDFKQFQNLKHIERMAVVGDENWEGWMSGLLKFFTVFTEAEIRFFKEERIGDAVAWVQQKPGPKAATAAPG</sequence>
<dbReference type="InterPro" id="IPR036513">
    <property type="entry name" value="STAS_dom_sf"/>
</dbReference>
<dbReference type="Pfam" id="PF11964">
    <property type="entry name" value="SpoIIAA-like"/>
    <property type="match status" value="1"/>
</dbReference>
<proteinExistence type="predicted"/>
<accession>A0A0W8FHT0</accession>
<organism evidence="1">
    <name type="scientific">hydrocarbon metagenome</name>
    <dbReference type="NCBI Taxonomy" id="938273"/>
    <lineage>
        <taxon>unclassified sequences</taxon>
        <taxon>metagenomes</taxon>
        <taxon>ecological metagenomes</taxon>
    </lineage>
</organism>
<dbReference type="InterPro" id="IPR038396">
    <property type="entry name" value="SpoIIAA-like_sf"/>
</dbReference>
<dbReference type="AlphaFoldDB" id="A0A0W8FHT0"/>
<dbReference type="Gene3D" id="3.40.50.10600">
    <property type="entry name" value="SpoIIaa-like domains"/>
    <property type="match status" value="1"/>
</dbReference>
<dbReference type="EMBL" id="LNQE01001191">
    <property type="protein sequence ID" value="KUG20447.1"/>
    <property type="molecule type" value="Genomic_DNA"/>
</dbReference>
<comment type="caution">
    <text evidence="1">The sequence shown here is derived from an EMBL/GenBank/DDBJ whole genome shotgun (WGS) entry which is preliminary data.</text>
</comment>
<dbReference type="InterPro" id="IPR021866">
    <property type="entry name" value="SpoIIAA-like"/>
</dbReference>
<evidence type="ECO:0000313" key="1">
    <source>
        <dbReference type="EMBL" id="KUG20447.1"/>
    </source>
</evidence>
<dbReference type="SUPFAM" id="SSF52091">
    <property type="entry name" value="SpoIIaa-like"/>
    <property type="match status" value="1"/>
</dbReference>
<name>A0A0W8FHT0_9ZZZZ</name>